<organism evidence="4 5">
    <name type="scientific">Emticicia oligotrophica (strain DSM 17448 / CIP 109782 / MTCC 6937 / GPTSA100-15)</name>
    <dbReference type="NCBI Taxonomy" id="929562"/>
    <lineage>
        <taxon>Bacteria</taxon>
        <taxon>Pseudomonadati</taxon>
        <taxon>Bacteroidota</taxon>
        <taxon>Cytophagia</taxon>
        <taxon>Cytophagales</taxon>
        <taxon>Leadbetterellaceae</taxon>
        <taxon>Emticicia</taxon>
    </lineage>
</organism>
<dbReference type="Proteomes" id="UP000002875">
    <property type="component" value="Chromosome"/>
</dbReference>
<feature type="chain" id="PRO_5047003309" evidence="3">
    <location>
        <begin position="21"/>
        <end position="417"/>
    </location>
</feature>
<evidence type="ECO:0000313" key="4">
    <source>
        <dbReference type="EMBL" id="AFK02358.1"/>
    </source>
</evidence>
<name>A0ABM5MZ65_EMTOG</name>
<evidence type="ECO:0000256" key="3">
    <source>
        <dbReference type="SAM" id="SignalP"/>
    </source>
</evidence>
<dbReference type="EMBL" id="CP002961">
    <property type="protein sequence ID" value="AFK02358.1"/>
    <property type="molecule type" value="Genomic_DNA"/>
</dbReference>
<comment type="similarity">
    <text evidence="1">Belongs to the outer membrane factor (OMF) (TC 1.B.17) family.</text>
</comment>
<dbReference type="Gene3D" id="1.20.1600.10">
    <property type="entry name" value="Outer membrane efflux proteins (OEP)"/>
    <property type="match status" value="1"/>
</dbReference>
<dbReference type="RefSeq" id="WP_015028058.1">
    <property type="nucleotide sequence ID" value="NC_018748.1"/>
</dbReference>
<evidence type="ECO:0000313" key="5">
    <source>
        <dbReference type="Proteomes" id="UP000002875"/>
    </source>
</evidence>
<feature type="coiled-coil region" evidence="2">
    <location>
        <begin position="309"/>
        <end position="340"/>
    </location>
</feature>
<evidence type="ECO:0000256" key="1">
    <source>
        <dbReference type="ARBA" id="ARBA00007613"/>
    </source>
</evidence>
<gene>
    <name evidence="4" type="ordered locus">Emtol_1209</name>
</gene>
<dbReference type="InterPro" id="IPR003423">
    <property type="entry name" value="OMP_efflux"/>
</dbReference>
<proteinExistence type="inferred from homology"/>
<dbReference type="PANTHER" id="PTHR30203:SF23">
    <property type="entry name" value="OUTER MEMBRANE EFFLUX PROTEIN"/>
    <property type="match status" value="1"/>
</dbReference>
<protein>
    <submittedName>
        <fullName evidence="4">Outer membrane efflux protein</fullName>
    </submittedName>
</protein>
<keyword evidence="3" id="KW-0732">Signal</keyword>
<dbReference type="Pfam" id="PF02321">
    <property type="entry name" value="OEP"/>
    <property type="match status" value="1"/>
</dbReference>
<reference evidence="4 5" key="1">
    <citation type="submission" date="2011-07" db="EMBL/GenBank/DDBJ databases">
        <title>The complete genome of chromosome of Emticicia oligotrophica DSM 17448.</title>
        <authorList>
            <consortium name="US DOE Joint Genome Institute (JGI-PGF)"/>
            <person name="Lucas S."/>
            <person name="Han J."/>
            <person name="Lapidus A."/>
            <person name="Bruce D."/>
            <person name="Goodwin L."/>
            <person name="Pitluck S."/>
            <person name="Peters L."/>
            <person name="Kyrpides N."/>
            <person name="Mavromatis K."/>
            <person name="Ivanova N."/>
            <person name="Ovchinnikova G."/>
            <person name="Teshima H."/>
            <person name="Detter J.C."/>
            <person name="Tapia R."/>
            <person name="Han C."/>
            <person name="Land M."/>
            <person name="Hauser L."/>
            <person name="Markowitz V."/>
            <person name="Cheng J.-F."/>
            <person name="Hugenholtz P."/>
            <person name="Woyke T."/>
            <person name="Wu D."/>
            <person name="Tindall B."/>
            <person name="Pomrenke H."/>
            <person name="Brambilla E."/>
            <person name="Klenk H.-P."/>
            <person name="Eisen J.A."/>
        </authorList>
    </citation>
    <scope>NUCLEOTIDE SEQUENCE [LARGE SCALE GENOMIC DNA]</scope>
    <source>
        <strain evidence="4 5">DSM 17448</strain>
    </source>
</reference>
<keyword evidence="5" id="KW-1185">Reference proteome</keyword>
<feature type="signal peptide" evidence="3">
    <location>
        <begin position="1"/>
        <end position="20"/>
    </location>
</feature>
<dbReference type="InterPro" id="IPR010131">
    <property type="entry name" value="MdtP/NodT-like"/>
</dbReference>
<dbReference type="SUPFAM" id="SSF56954">
    <property type="entry name" value="Outer membrane efflux proteins (OEP)"/>
    <property type="match status" value="1"/>
</dbReference>
<sequence length="417" mass="47704">MLKKLTFFLLLFANTQAVFSQQNLSLKQCEEAFVKKNLLLLAEQYNIDMAKASVIQAKIWELPVASGEFNAINPQNKRVLDIGAKGQKAVAVQQLIYLGKKKQSEVEFAKSTIGIAEFQFEQLLRNLRYEVHQSFYSIYFNQQKINNITRQISNIDTLAKGYALQAQRGNWPLRDVVRLQSLSFNLKNDLLAAQKEINEEQMTLKILTNYQENINPVVDDESLSPYFNASTLPLSESLLNTALEKNPDYLSFLKIIESNELMIKWQKSLAKPDLTVGASYDQRGGAFGNQVNFTFGIPINLWNRNKGNIKIAEAELEKSKKLQEQKINEIRSQLSNATQTWQQHRLQYAQITASNSENLEAVYKGVLQNFQKQNISLLEFTDFMESYNESISLLIELRKQVILSGETISHIVNVKLF</sequence>
<accession>A0ABM5MZ65</accession>
<evidence type="ECO:0000256" key="2">
    <source>
        <dbReference type="SAM" id="Coils"/>
    </source>
</evidence>
<dbReference type="PANTHER" id="PTHR30203">
    <property type="entry name" value="OUTER MEMBRANE CATION EFFLUX PROTEIN"/>
    <property type="match status" value="1"/>
</dbReference>
<keyword evidence="2" id="KW-0175">Coiled coil</keyword>